<evidence type="ECO:0000256" key="6">
    <source>
        <dbReference type="SAM" id="Phobius"/>
    </source>
</evidence>
<dbReference type="InterPro" id="IPR004447">
    <property type="entry name" value="Peptidase_S41A"/>
</dbReference>
<dbReference type="SUPFAM" id="SSF50156">
    <property type="entry name" value="PDZ domain-like"/>
    <property type="match status" value="1"/>
</dbReference>
<dbReference type="SMART" id="SM00228">
    <property type="entry name" value="PDZ"/>
    <property type="match status" value="1"/>
</dbReference>
<keyword evidence="6" id="KW-1133">Transmembrane helix</keyword>
<protein>
    <submittedName>
        <fullName evidence="8">Peptidase, S41 family</fullName>
        <ecNumber evidence="8">3.4.21.-</ecNumber>
    </submittedName>
</protein>
<dbReference type="Gene3D" id="1.10.101.10">
    <property type="entry name" value="PGBD-like superfamily/PGBD"/>
    <property type="match status" value="1"/>
</dbReference>
<dbReference type="SUPFAM" id="SSF52096">
    <property type="entry name" value="ClpP/crotonase"/>
    <property type="match status" value="1"/>
</dbReference>
<dbReference type="InterPro" id="IPR036366">
    <property type="entry name" value="PGBDSf"/>
</dbReference>
<evidence type="ECO:0000313" key="9">
    <source>
        <dbReference type="Proteomes" id="UP000005017"/>
    </source>
</evidence>
<proteinExistence type="inferred from homology"/>
<dbReference type="GO" id="GO:0008236">
    <property type="term" value="F:serine-type peptidase activity"/>
    <property type="evidence" value="ECO:0007669"/>
    <property type="project" value="UniProtKB-KW"/>
</dbReference>
<dbReference type="GO" id="GO:0006508">
    <property type="term" value="P:proteolysis"/>
    <property type="evidence" value="ECO:0007669"/>
    <property type="project" value="UniProtKB-KW"/>
</dbReference>
<dbReference type="InterPro" id="IPR002477">
    <property type="entry name" value="Peptidoglycan-bd-like"/>
</dbReference>
<organism evidence="8 9">
    <name type="scientific">Bulleidia extructa W1219</name>
    <dbReference type="NCBI Taxonomy" id="679192"/>
    <lineage>
        <taxon>Bacteria</taxon>
        <taxon>Bacillati</taxon>
        <taxon>Bacillota</taxon>
        <taxon>Erysipelotrichia</taxon>
        <taxon>Erysipelotrichales</taxon>
        <taxon>Erysipelotrichaceae</taxon>
        <taxon>Bulleidia</taxon>
    </lineage>
</organism>
<comment type="similarity">
    <text evidence="1 5">Belongs to the peptidase S41A family.</text>
</comment>
<dbReference type="InterPro" id="IPR036365">
    <property type="entry name" value="PGBD-like_sf"/>
</dbReference>
<keyword evidence="4 5" id="KW-0720">Serine protease</keyword>
<dbReference type="Gene3D" id="3.90.226.10">
    <property type="entry name" value="2-enoyl-CoA Hydratase, Chain A, domain 1"/>
    <property type="match status" value="1"/>
</dbReference>
<gene>
    <name evidence="8" type="ORF">HMPREF9013_0966</name>
</gene>
<evidence type="ECO:0000259" key="7">
    <source>
        <dbReference type="PROSITE" id="PS50106"/>
    </source>
</evidence>
<dbReference type="InterPro" id="IPR036034">
    <property type="entry name" value="PDZ_sf"/>
</dbReference>
<dbReference type="Gene3D" id="3.30.750.44">
    <property type="match status" value="1"/>
</dbReference>
<dbReference type="STRING" id="679192.HMPREF9013_0966"/>
<dbReference type="SUPFAM" id="SSF47090">
    <property type="entry name" value="PGBD-like"/>
    <property type="match status" value="1"/>
</dbReference>
<dbReference type="Gene3D" id="2.30.42.10">
    <property type="match status" value="1"/>
</dbReference>
<sequence length="506" mass="56432">MEDLEKSNTKLIPLQKHIFQEEALQKSLKKEKKLKKIIFLAMVLSLTLGYVGGSIFPSNALNHIRTKIQEDQSVSGNKINAVLDIMKNGWFFGKDVKDLSSRLEDQALKGITNNKEDRHTEYMTKEEMEFFSNQLKRRYVGIGIQYLQSNGKALVQKVFRNSPAEKAGIQVGDFIHKVNGVPLEGKSANDVKALVMGKEGTKVVVEVLRGSKTLSIEIIRGSVLASTYGKVIDDKTGYIELFQFGESTHKELKPYLDEFEKKGISKLILDLRDNGGGYLTTLKDIASYFLAPGTLVMKQVYSDGSQEAIYTAGKPYKNIQQIVVLVNGNTASASEVLTLALKEQRKNVTVIGTKTYGKGTVQVSRSFQDGSAIKYTTSKWVSPKGEWINGKGIEPDIKMDLADVLTSEQPKFKEGSILKEDSVSEVTKYSQKAMTYLGYRPGRTDGYFSEQTKKAVLAFQRKEGLEVTGTINQKTYGALLSRLVYVYNTDKTKDKAYQKALEVLHG</sequence>
<keyword evidence="6" id="KW-0812">Transmembrane</keyword>
<feature type="domain" description="PDZ" evidence="7">
    <location>
        <begin position="132"/>
        <end position="195"/>
    </location>
</feature>
<dbReference type="EC" id="3.4.21.-" evidence="8"/>
<dbReference type="PANTHER" id="PTHR32060:SF30">
    <property type="entry name" value="CARBOXY-TERMINAL PROCESSING PROTEASE CTPA"/>
    <property type="match status" value="1"/>
</dbReference>
<accession>D2MMI7</accession>
<dbReference type="PANTHER" id="PTHR32060">
    <property type="entry name" value="TAIL-SPECIFIC PROTEASE"/>
    <property type="match status" value="1"/>
</dbReference>
<dbReference type="PROSITE" id="PS50106">
    <property type="entry name" value="PDZ"/>
    <property type="match status" value="1"/>
</dbReference>
<dbReference type="GO" id="GO:0007165">
    <property type="term" value="P:signal transduction"/>
    <property type="evidence" value="ECO:0007669"/>
    <property type="project" value="TreeGrafter"/>
</dbReference>
<dbReference type="GO" id="GO:0004175">
    <property type="term" value="F:endopeptidase activity"/>
    <property type="evidence" value="ECO:0007669"/>
    <property type="project" value="TreeGrafter"/>
</dbReference>
<dbReference type="OrthoDB" id="9812068at2"/>
<keyword evidence="2 5" id="KW-0645">Protease</keyword>
<dbReference type="AlphaFoldDB" id="D2MMI7"/>
<dbReference type="EMBL" id="ADFR01000002">
    <property type="protein sequence ID" value="EFC06263.1"/>
    <property type="molecule type" value="Genomic_DNA"/>
</dbReference>
<dbReference type="InterPro" id="IPR005151">
    <property type="entry name" value="Tail-specific_protease"/>
</dbReference>
<dbReference type="SMART" id="SM00245">
    <property type="entry name" value="TSPc"/>
    <property type="match status" value="1"/>
</dbReference>
<dbReference type="Pfam" id="PF01471">
    <property type="entry name" value="PG_binding_1"/>
    <property type="match status" value="1"/>
</dbReference>
<evidence type="ECO:0000256" key="3">
    <source>
        <dbReference type="ARBA" id="ARBA00022801"/>
    </source>
</evidence>
<keyword evidence="6" id="KW-0472">Membrane</keyword>
<dbReference type="CDD" id="cd06782">
    <property type="entry name" value="cpPDZ_CPP-like"/>
    <property type="match status" value="1"/>
</dbReference>
<dbReference type="InterPro" id="IPR029045">
    <property type="entry name" value="ClpP/crotonase-like_dom_sf"/>
</dbReference>
<keyword evidence="9" id="KW-1185">Reference proteome</keyword>
<dbReference type="Pfam" id="PF03572">
    <property type="entry name" value="Peptidase_S41"/>
    <property type="match status" value="1"/>
</dbReference>
<evidence type="ECO:0000313" key="8">
    <source>
        <dbReference type="EMBL" id="EFC06263.1"/>
    </source>
</evidence>
<dbReference type="eggNOG" id="COG0793">
    <property type="taxonomic scope" value="Bacteria"/>
</dbReference>
<dbReference type="CDD" id="cd07560">
    <property type="entry name" value="Peptidase_S41_CPP"/>
    <property type="match status" value="1"/>
</dbReference>
<evidence type="ECO:0000256" key="5">
    <source>
        <dbReference type="RuleBase" id="RU004404"/>
    </source>
</evidence>
<reference evidence="9" key="1">
    <citation type="submission" date="2009-12" db="EMBL/GenBank/DDBJ databases">
        <title>Sequence of Clostridiales genomosp. BVAB3 str. UPII9-5.</title>
        <authorList>
            <person name="Madupu R."/>
            <person name="Durkin A.S."/>
            <person name="Torralba M."/>
            <person name="Methe B."/>
            <person name="Sutton G.G."/>
            <person name="Strausberg R.L."/>
            <person name="Nelson K.E."/>
        </authorList>
    </citation>
    <scope>NUCLEOTIDE SEQUENCE [LARGE SCALE GENOMIC DNA]</scope>
    <source>
        <strain evidence="9">W1219</strain>
    </source>
</reference>
<comment type="caution">
    <text evidence="8">The sequence shown here is derived from an EMBL/GenBank/DDBJ whole genome shotgun (WGS) entry which is preliminary data.</text>
</comment>
<feature type="transmembrane region" description="Helical" evidence="6">
    <location>
        <begin position="37"/>
        <end position="56"/>
    </location>
</feature>
<keyword evidence="3 5" id="KW-0378">Hydrolase</keyword>
<dbReference type="RefSeq" id="WP_006626608.1">
    <property type="nucleotide sequence ID" value="NZ_ADFR01000002.1"/>
</dbReference>
<evidence type="ECO:0000256" key="2">
    <source>
        <dbReference type="ARBA" id="ARBA00022670"/>
    </source>
</evidence>
<dbReference type="Pfam" id="PF13180">
    <property type="entry name" value="PDZ_2"/>
    <property type="match status" value="1"/>
</dbReference>
<dbReference type="GO" id="GO:0030288">
    <property type="term" value="C:outer membrane-bounded periplasmic space"/>
    <property type="evidence" value="ECO:0007669"/>
    <property type="project" value="TreeGrafter"/>
</dbReference>
<evidence type="ECO:0000256" key="4">
    <source>
        <dbReference type="ARBA" id="ARBA00022825"/>
    </source>
</evidence>
<dbReference type="NCBIfam" id="TIGR00225">
    <property type="entry name" value="prc"/>
    <property type="match status" value="1"/>
</dbReference>
<name>D2MMI7_9FIRM</name>
<evidence type="ECO:0000256" key="1">
    <source>
        <dbReference type="ARBA" id="ARBA00009179"/>
    </source>
</evidence>
<dbReference type="InterPro" id="IPR001478">
    <property type="entry name" value="PDZ"/>
</dbReference>
<dbReference type="Proteomes" id="UP000005017">
    <property type="component" value="Unassembled WGS sequence"/>
</dbReference>